<proteinExistence type="predicted"/>
<reference evidence="1 2" key="1">
    <citation type="submission" date="2018-01" db="EMBL/GenBank/DDBJ databases">
        <title>Metagenomic assembled genomes from two thermal pools in the Uzon Caldera, Kamchatka, Russia.</title>
        <authorList>
            <person name="Wilkins L."/>
            <person name="Ettinger C."/>
        </authorList>
    </citation>
    <scope>NUCLEOTIDE SEQUENCE [LARGE SCALE GENOMIC DNA]</scope>
    <source>
        <strain evidence="1">ARK-10</strain>
    </source>
</reference>
<dbReference type="InterPro" id="IPR029063">
    <property type="entry name" value="SAM-dependent_MTases_sf"/>
</dbReference>
<dbReference type="AlphaFoldDB" id="A0A2J6X6B9"/>
<protein>
    <recommendedName>
        <fullName evidence="3">Site-specific DNA-methyltransferase</fullName>
    </recommendedName>
</protein>
<dbReference type="Proteomes" id="UP000236910">
    <property type="component" value="Unassembled WGS sequence"/>
</dbReference>
<evidence type="ECO:0000313" key="2">
    <source>
        <dbReference type="Proteomes" id="UP000236910"/>
    </source>
</evidence>
<comment type="caution">
    <text evidence="1">The sequence shown here is derived from an EMBL/GenBank/DDBJ whole genome shotgun (WGS) entry which is preliminary data.</text>
</comment>
<dbReference type="Gene3D" id="3.40.50.150">
    <property type="entry name" value="Vaccinia Virus protein VP39"/>
    <property type="match status" value="1"/>
</dbReference>
<name>A0A2J6X6B9_9BACT</name>
<dbReference type="EMBL" id="PNIX01000220">
    <property type="protein sequence ID" value="PMP82384.1"/>
    <property type="molecule type" value="Genomic_DNA"/>
</dbReference>
<dbReference type="InterPro" id="IPR002052">
    <property type="entry name" value="DNA_methylase_N6_adenine_CS"/>
</dbReference>
<sequence>MTKDPNQLKIGETTLENTIENIISQEQEEGRKIEISEQKEFFKVPKRFGNVPVDELPLGYTKGKEYRDKFPWIDLPFQKIEEISFGFPDLEPNKLYWGDNLHIMRSLPSESIDLIYIDPPYYSGGKSYRYPFSLNDY</sequence>
<feature type="non-terminal residue" evidence="1">
    <location>
        <position position="137"/>
    </location>
</feature>
<evidence type="ECO:0000313" key="1">
    <source>
        <dbReference type="EMBL" id="PMP82384.1"/>
    </source>
</evidence>
<dbReference type="GO" id="GO:0032259">
    <property type="term" value="P:methylation"/>
    <property type="evidence" value="ECO:0007669"/>
    <property type="project" value="InterPro"/>
</dbReference>
<organism evidence="1 2">
    <name type="scientific">Caldisericum exile</name>
    <dbReference type="NCBI Taxonomy" id="693075"/>
    <lineage>
        <taxon>Bacteria</taxon>
        <taxon>Pseudomonadati</taxon>
        <taxon>Caldisericota/Cryosericota group</taxon>
        <taxon>Caldisericota</taxon>
        <taxon>Caldisericia</taxon>
        <taxon>Caldisericales</taxon>
        <taxon>Caldisericaceae</taxon>
        <taxon>Caldisericum</taxon>
    </lineage>
</organism>
<gene>
    <name evidence="1" type="ORF">C0175_03740</name>
</gene>
<accession>A0A2J6X6B9</accession>
<dbReference type="GO" id="GO:0003676">
    <property type="term" value="F:nucleic acid binding"/>
    <property type="evidence" value="ECO:0007669"/>
    <property type="project" value="InterPro"/>
</dbReference>
<evidence type="ECO:0008006" key="3">
    <source>
        <dbReference type="Google" id="ProtNLM"/>
    </source>
</evidence>
<dbReference type="SUPFAM" id="SSF53335">
    <property type="entry name" value="S-adenosyl-L-methionine-dependent methyltransferases"/>
    <property type="match status" value="1"/>
</dbReference>
<dbReference type="PROSITE" id="PS00092">
    <property type="entry name" value="N6_MTASE"/>
    <property type="match status" value="1"/>
</dbReference>
<dbReference type="GO" id="GO:0008168">
    <property type="term" value="F:methyltransferase activity"/>
    <property type="evidence" value="ECO:0007669"/>
    <property type="project" value="InterPro"/>
</dbReference>